<evidence type="ECO:0000313" key="2">
    <source>
        <dbReference type="EnsemblPlants" id="Ma03_p05550.1"/>
    </source>
</evidence>
<dbReference type="PANTHER" id="PTHR31672:SF13">
    <property type="entry name" value="F-BOX PROTEIN CPR30-LIKE"/>
    <property type="match status" value="1"/>
</dbReference>
<reference evidence="2" key="1">
    <citation type="submission" date="2021-05" db="UniProtKB">
        <authorList>
            <consortium name="EnsemblPlants"/>
        </authorList>
    </citation>
    <scope>IDENTIFICATION</scope>
    <source>
        <strain evidence="2">subsp. malaccensis</strain>
    </source>
</reference>
<dbReference type="InterPro" id="IPR006527">
    <property type="entry name" value="F-box-assoc_dom_typ1"/>
</dbReference>
<dbReference type="InParanoid" id="A0A804I8S5"/>
<evidence type="ECO:0000259" key="1">
    <source>
        <dbReference type="PROSITE" id="PS50181"/>
    </source>
</evidence>
<evidence type="ECO:0000313" key="3">
    <source>
        <dbReference type="Proteomes" id="UP000012960"/>
    </source>
</evidence>
<feature type="domain" description="F-box" evidence="1">
    <location>
        <begin position="17"/>
        <end position="68"/>
    </location>
</feature>
<dbReference type="SMART" id="SM00256">
    <property type="entry name" value="FBOX"/>
    <property type="match status" value="2"/>
</dbReference>
<dbReference type="NCBIfam" id="TIGR01640">
    <property type="entry name" value="F_box_assoc_1"/>
    <property type="match status" value="2"/>
</dbReference>
<dbReference type="Pfam" id="PF00646">
    <property type="entry name" value="F-box"/>
    <property type="match status" value="2"/>
</dbReference>
<dbReference type="InterPro" id="IPR036047">
    <property type="entry name" value="F-box-like_dom_sf"/>
</dbReference>
<dbReference type="PROSITE" id="PS50181">
    <property type="entry name" value="FBOX"/>
    <property type="match status" value="2"/>
</dbReference>
<accession>A0A804I8S5</accession>
<dbReference type="Gene3D" id="1.20.1280.50">
    <property type="match status" value="2"/>
</dbReference>
<sequence length="871" mass="97622">MLKNTRNIDLVGMKKIESRSCPLPDEVLVKIISYLPAKAFFKFLPVCKTIYHLSSDSQFLLSQSYNNKAISGFFIHSDNILRSFILIDSYAGVPRSNLEFLSDSGAKILGSAGGLVFVLLNKNGWFDASTSGICVYNPARGTRCWLPSPPDEESSISSHSKESSSFSLTSLYNGHSYSFKSLIAGMDGTLNNTHSINVGSSRRPLPDDLLAEILSYLPAKTFFRLLSVCKTFRQLSSDSHFLLSQSNHNNVISGFFPHRRNISGPFFLIDPYAGVPRSSLQFLCSSKAIILGSEGGLVFVLHRKGGALCVYNPARGTRCQLPSPPSEYCTWGGIAVRFMNDGDGVTKGYKLVYLSRTPEGSSLHRCQVYDSFARVWTMDKELDFGRKELHLEHPVVCDDVVFWASSHSESYERIDHYVVAFDVRKERTQIIPLPKEAAVACFDTIGIAKWEGKSLCLIHYDMYTWVFALWLLRKTNDGPPGWAKAHEVSLELMGFREPSYVSFIMLSEVATTTLLVFTIQSEAYSYDIKDGELKKLASSEIYFAKLIPYSNTLRPCGEQEELNVPGSFFLVDPYAGVPRSSLEFLSYRKVVILGSAGGLVFVLRYKDHALCVYNPARGTRCQLPSPPSKYWTWGGIGIAVRFMNDGDGVTKGYKLVYLLRTPAGSSFHRCQVYDSSARVWTMDKELDFGRMELHLEHPVVCDDVVFWASSHSLSNERIDHYVVAFDVRKERTQIIPLPKEAAVACFDTIGIGKWEGKSLCLIHYKMCTRVFGLWLLRKTNDGPPGWVRVHEVSLGQIGFRELPIVSSVILSEVATTTLLVFTIQNEAYSYDIKDGKLKKMASLGCHYPPLIPYSNTLRPCGEEEELLETTR</sequence>
<dbReference type="InterPro" id="IPR050796">
    <property type="entry name" value="SCF_F-box_component"/>
</dbReference>
<dbReference type="Pfam" id="PF07734">
    <property type="entry name" value="FBA_1"/>
    <property type="match status" value="2"/>
</dbReference>
<dbReference type="Proteomes" id="UP000012960">
    <property type="component" value="Unplaced"/>
</dbReference>
<dbReference type="EnsemblPlants" id="Ma03_t05550.1">
    <property type="protein sequence ID" value="Ma03_p05550.1"/>
    <property type="gene ID" value="Ma03_g05550"/>
</dbReference>
<name>A0A804I8S5_MUSAM</name>
<dbReference type="SUPFAM" id="SSF81383">
    <property type="entry name" value="F-box domain"/>
    <property type="match status" value="2"/>
</dbReference>
<dbReference type="AlphaFoldDB" id="A0A804I8S5"/>
<protein>
    <recommendedName>
        <fullName evidence="1">F-box domain-containing protein</fullName>
    </recommendedName>
</protein>
<proteinExistence type="predicted"/>
<dbReference type="PANTHER" id="PTHR31672">
    <property type="entry name" value="BNACNNG10540D PROTEIN"/>
    <property type="match status" value="1"/>
</dbReference>
<feature type="domain" description="F-box" evidence="1">
    <location>
        <begin position="199"/>
        <end position="245"/>
    </location>
</feature>
<dbReference type="InterPro" id="IPR017451">
    <property type="entry name" value="F-box-assoc_interact_dom"/>
</dbReference>
<organism evidence="2 3">
    <name type="scientific">Musa acuminata subsp. malaccensis</name>
    <name type="common">Wild banana</name>
    <name type="synonym">Musa malaccensis</name>
    <dbReference type="NCBI Taxonomy" id="214687"/>
    <lineage>
        <taxon>Eukaryota</taxon>
        <taxon>Viridiplantae</taxon>
        <taxon>Streptophyta</taxon>
        <taxon>Embryophyta</taxon>
        <taxon>Tracheophyta</taxon>
        <taxon>Spermatophyta</taxon>
        <taxon>Magnoliopsida</taxon>
        <taxon>Liliopsida</taxon>
        <taxon>Zingiberales</taxon>
        <taxon>Musaceae</taxon>
        <taxon>Musa</taxon>
    </lineage>
</organism>
<keyword evidence="3" id="KW-1185">Reference proteome</keyword>
<dbReference type="Gramene" id="Ma03_t05550.1">
    <property type="protein sequence ID" value="Ma03_p05550.1"/>
    <property type="gene ID" value="Ma03_g05550"/>
</dbReference>
<dbReference type="InterPro" id="IPR001810">
    <property type="entry name" value="F-box_dom"/>
</dbReference>